<gene>
    <name evidence="1" type="ORF">PPERSA_07606</name>
</gene>
<keyword evidence="2" id="KW-1185">Reference proteome</keyword>
<comment type="caution">
    <text evidence="1">The sequence shown here is derived from an EMBL/GenBank/DDBJ whole genome shotgun (WGS) entry which is preliminary data.</text>
</comment>
<dbReference type="EMBL" id="LDAU01000159">
    <property type="protein sequence ID" value="KRX01961.1"/>
    <property type="molecule type" value="Genomic_DNA"/>
</dbReference>
<organism evidence="1 2">
    <name type="scientific">Pseudocohnilembus persalinus</name>
    <name type="common">Ciliate</name>
    <dbReference type="NCBI Taxonomy" id="266149"/>
    <lineage>
        <taxon>Eukaryota</taxon>
        <taxon>Sar</taxon>
        <taxon>Alveolata</taxon>
        <taxon>Ciliophora</taxon>
        <taxon>Intramacronucleata</taxon>
        <taxon>Oligohymenophorea</taxon>
        <taxon>Scuticociliatia</taxon>
        <taxon>Philasterida</taxon>
        <taxon>Pseudocohnilembidae</taxon>
        <taxon>Pseudocohnilembus</taxon>
    </lineage>
</organism>
<dbReference type="AlphaFoldDB" id="A0A0V0QIB6"/>
<dbReference type="OMA" id="NLCRSTV"/>
<evidence type="ECO:0000313" key="1">
    <source>
        <dbReference type="EMBL" id="KRX01961.1"/>
    </source>
</evidence>
<dbReference type="Proteomes" id="UP000054937">
    <property type="component" value="Unassembled WGS sequence"/>
</dbReference>
<reference evidence="1 2" key="1">
    <citation type="journal article" date="2015" name="Sci. Rep.">
        <title>Genome of the facultative scuticociliatosis pathogen Pseudocohnilembus persalinus provides insight into its virulence through horizontal gene transfer.</title>
        <authorList>
            <person name="Xiong J."/>
            <person name="Wang G."/>
            <person name="Cheng J."/>
            <person name="Tian M."/>
            <person name="Pan X."/>
            <person name="Warren A."/>
            <person name="Jiang C."/>
            <person name="Yuan D."/>
            <person name="Miao W."/>
        </authorList>
    </citation>
    <scope>NUCLEOTIDE SEQUENCE [LARGE SCALE GENOMIC DNA]</scope>
    <source>
        <strain evidence="1">36N120E</strain>
    </source>
</reference>
<evidence type="ECO:0000313" key="2">
    <source>
        <dbReference type="Proteomes" id="UP000054937"/>
    </source>
</evidence>
<sequence>MSVVPPQQYSYTDEESLELLIHSIRGNKQCQAERKAFNLCRSTVLGKFVEPEFCKDKSINFLNCFQQVRRDETQGCKDTFTQVLNCGKQNTGSFFGGNCQSQLNAYLNCQ</sequence>
<proteinExistence type="predicted"/>
<protein>
    <submittedName>
        <fullName evidence="1">Uncharacterized protein</fullName>
    </submittedName>
</protein>
<dbReference type="OrthoDB" id="310988at2759"/>
<dbReference type="InParanoid" id="A0A0V0QIB6"/>
<accession>A0A0V0QIB6</accession>
<name>A0A0V0QIB6_PSEPJ</name>